<dbReference type="PROSITE" id="PS51294">
    <property type="entry name" value="HTH_MYB"/>
    <property type="match status" value="1"/>
</dbReference>
<dbReference type="PANTHER" id="PTHR45614">
    <property type="entry name" value="MYB PROTEIN-RELATED"/>
    <property type="match status" value="1"/>
</dbReference>
<evidence type="ECO:0000256" key="3">
    <source>
        <dbReference type="SAM" id="MobiDB-lite"/>
    </source>
</evidence>
<dbReference type="InterPro" id="IPR001005">
    <property type="entry name" value="SANT/Myb"/>
</dbReference>
<sequence length="225" mass="25897">MCSNFYLKDTPTQGGETPQPQVGPSLPTQVCESQVVKAMNQLKISYIPGTRNGHKKTDQIVVSVDGKVNKPIKTVHKISKKSKFQWTPYEDRVLVDSKDSWTKEEEIILIEAHKTIGNKWAEISRRLPGRSESSVKNYWNATKRRLKSKRQMKKHNKSNGELLLNYIQEVTTVVPEEELMESMRNMNIVSENDNDLGLPPTWHEIFKCDFNNEKWASQVLWSAIP</sequence>
<dbReference type="Pfam" id="PF00249">
    <property type="entry name" value="Myb_DNA-binding"/>
    <property type="match status" value="1"/>
</dbReference>
<evidence type="ECO:0000259" key="5">
    <source>
        <dbReference type="PROSITE" id="PS51293"/>
    </source>
</evidence>
<dbReference type="PROSITE" id="PS50090">
    <property type="entry name" value="MYB_LIKE"/>
    <property type="match status" value="1"/>
</dbReference>
<comment type="caution">
    <text evidence="7">The sequence shown here is derived from an EMBL/GenBank/DDBJ whole genome shotgun (WGS) entry which is preliminary data.</text>
</comment>
<dbReference type="InterPro" id="IPR017930">
    <property type="entry name" value="Myb_dom"/>
</dbReference>
<evidence type="ECO:0000259" key="4">
    <source>
        <dbReference type="PROSITE" id="PS50090"/>
    </source>
</evidence>
<evidence type="ECO:0000259" key="6">
    <source>
        <dbReference type="PROSITE" id="PS51294"/>
    </source>
</evidence>
<comment type="subcellular location">
    <subcellularLocation>
        <location evidence="1">Nucleus</location>
    </subcellularLocation>
</comment>
<feature type="domain" description="Myb-like" evidence="4">
    <location>
        <begin position="98"/>
        <end position="143"/>
    </location>
</feature>
<feature type="region of interest" description="Disordered" evidence="3">
    <location>
        <begin position="1"/>
        <end position="24"/>
    </location>
</feature>
<evidence type="ECO:0000313" key="8">
    <source>
        <dbReference type="Proteomes" id="UP001372338"/>
    </source>
</evidence>
<evidence type="ECO:0000256" key="2">
    <source>
        <dbReference type="ARBA" id="ARBA00023242"/>
    </source>
</evidence>
<keyword evidence="2" id="KW-0539">Nucleus</keyword>
<accession>A0AAN9FRF5</accession>
<dbReference type="PANTHER" id="PTHR45614:SF232">
    <property type="entry name" value="TRANSCRIPTION FACTOR MYB3R-2"/>
    <property type="match status" value="1"/>
</dbReference>
<dbReference type="GO" id="GO:0005634">
    <property type="term" value="C:nucleus"/>
    <property type="evidence" value="ECO:0007669"/>
    <property type="project" value="UniProtKB-SubCell"/>
</dbReference>
<dbReference type="CDD" id="cd00167">
    <property type="entry name" value="SANT"/>
    <property type="match status" value="1"/>
</dbReference>
<feature type="domain" description="SANT" evidence="5">
    <location>
        <begin position="96"/>
        <end position="147"/>
    </location>
</feature>
<protein>
    <submittedName>
        <fullName evidence="7">Uncharacterized protein</fullName>
    </submittedName>
</protein>
<dbReference type="Proteomes" id="UP001372338">
    <property type="component" value="Unassembled WGS sequence"/>
</dbReference>
<dbReference type="GO" id="GO:0000981">
    <property type="term" value="F:DNA-binding transcription factor activity, RNA polymerase II-specific"/>
    <property type="evidence" value="ECO:0007669"/>
    <property type="project" value="TreeGrafter"/>
</dbReference>
<reference evidence="7 8" key="1">
    <citation type="submission" date="2024-01" db="EMBL/GenBank/DDBJ databases">
        <title>The genomes of 5 underutilized Papilionoideae crops provide insights into root nodulation and disease resistanc.</title>
        <authorList>
            <person name="Yuan L."/>
        </authorList>
    </citation>
    <scope>NUCLEOTIDE SEQUENCE [LARGE SCALE GENOMIC DNA]</scope>
    <source>
        <strain evidence="7">ZHUSHIDOU_FW_LH</strain>
        <tissue evidence="7">Leaf</tissue>
    </source>
</reference>
<dbReference type="InterPro" id="IPR050560">
    <property type="entry name" value="MYB_TF"/>
</dbReference>
<name>A0AAN9FRF5_CROPI</name>
<feature type="compositionally biased region" description="Polar residues" evidence="3">
    <location>
        <begin position="10"/>
        <end position="24"/>
    </location>
</feature>
<proteinExistence type="predicted"/>
<dbReference type="SMART" id="SM00717">
    <property type="entry name" value="SANT"/>
    <property type="match status" value="1"/>
</dbReference>
<dbReference type="InterPro" id="IPR009057">
    <property type="entry name" value="Homeodomain-like_sf"/>
</dbReference>
<dbReference type="Gene3D" id="1.10.10.60">
    <property type="entry name" value="Homeodomain-like"/>
    <property type="match status" value="1"/>
</dbReference>
<dbReference type="EMBL" id="JAYWIO010000002">
    <property type="protein sequence ID" value="KAK7281240.1"/>
    <property type="molecule type" value="Genomic_DNA"/>
</dbReference>
<dbReference type="SUPFAM" id="SSF46689">
    <property type="entry name" value="Homeodomain-like"/>
    <property type="match status" value="1"/>
</dbReference>
<dbReference type="PROSITE" id="PS51293">
    <property type="entry name" value="SANT"/>
    <property type="match status" value="1"/>
</dbReference>
<feature type="domain" description="HTH myb-type" evidence="6">
    <location>
        <begin position="98"/>
        <end position="147"/>
    </location>
</feature>
<evidence type="ECO:0000313" key="7">
    <source>
        <dbReference type="EMBL" id="KAK7281240.1"/>
    </source>
</evidence>
<dbReference type="AlphaFoldDB" id="A0AAN9FRF5"/>
<dbReference type="GO" id="GO:0000978">
    <property type="term" value="F:RNA polymerase II cis-regulatory region sequence-specific DNA binding"/>
    <property type="evidence" value="ECO:0007669"/>
    <property type="project" value="TreeGrafter"/>
</dbReference>
<keyword evidence="8" id="KW-1185">Reference proteome</keyword>
<gene>
    <name evidence="7" type="ORF">RIF29_09039</name>
</gene>
<dbReference type="InterPro" id="IPR017884">
    <property type="entry name" value="SANT_dom"/>
</dbReference>
<organism evidence="7 8">
    <name type="scientific">Crotalaria pallida</name>
    <name type="common">Smooth rattlebox</name>
    <name type="synonym">Crotalaria striata</name>
    <dbReference type="NCBI Taxonomy" id="3830"/>
    <lineage>
        <taxon>Eukaryota</taxon>
        <taxon>Viridiplantae</taxon>
        <taxon>Streptophyta</taxon>
        <taxon>Embryophyta</taxon>
        <taxon>Tracheophyta</taxon>
        <taxon>Spermatophyta</taxon>
        <taxon>Magnoliopsida</taxon>
        <taxon>eudicotyledons</taxon>
        <taxon>Gunneridae</taxon>
        <taxon>Pentapetalae</taxon>
        <taxon>rosids</taxon>
        <taxon>fabids</taxon>
        <taxon>Fabales</taxon>
        <taxon>Fabaceae</taxon>
        <taxon>Papilionoideae</taxon>
        <taxon>50 kb inversion clade</taxon>
        <taxon>genistoids sensu lato</taxon>
        <taxon>core genistoids</taxon>
        <taxon>Crotalarieae</taxon>
        <taxon>Crotalaria</taxon>
    </lineage>
</organism>
<evidence type="ECO:0000256" key="1">
    <source>
        <dbReference type="ARBA" id="ARBA00004123"/>
    </source>
</evidence>